<name>A0ABU7KLF4_9ACTN</name>
<accession>A0ABU7KLF4</accession>
<comment type="caution">
    <text evidence="2">The sequence shown here is derived from an EMBL/GenBank/DDBJ whole genome shotgun (WGS) entry which is preliminary data.</text>
</comment>
<dbReference type="Proteomes" id="UP001348641">
    <property type="component" value="Unassembled WGS sequence"/>
</dbReference>
<proteinExistence type="predicted"/>
<organism evidence="2 3">
    <name type="scientific">Nocardiopsis tropica</name>
    <dbReference type="NCBI Taxonomy" id="109330"/>
    <lineage>
        <taxon>Bacteria</taxon>
        <taxon>Bacillati</taxon>
        <taxon>Actinomycetota</taxon>
        <taxon>Actinomycetes</taxon>
        <taxon>Streptosporangiales</taxon>
        <taxon>Nocardiopsidaceae</taxon>
        <taxon>Nocardiopsis</taxon>
    </lineage>
</organism>
<gene>
    <name evidence="2" type="ORF">Q8A49_06220</name>
</gene>
<reference evidence="2 3" key="1">
    <citation type="submission" date="2023-07" db="EMBL/GenBank/DDBJ databases">
        <authorList>
            <person name="Girao M."/>
            <person name="Carvalho M.F."/>
        </authorList>
    </citation>
    <scope>NUCLEOTIDE SEQUENCE [LARGE SCALE GENOMIC DNA]</scope>
    <source>
        <strain evidence="2 3">66/93</strain>
    </source>
</reference>
<evidence type="ECO:0000256" key="1">
    <source>
        <dbReference type="SAM" id="MobiDB-lite"/>
    </source>
</evidence>
<feature type="region of interest" description="Disordered" evidence="1">
    <location>
        <begin position="1"/>
        <end position="27"/>
    </location>
</feature>
<dbReference type="RefSeq" id="WP_330157336.1">
    <property type="nucleotide sequence ID" value="NZ_BAAAJA010000028.1"/>
</dbReference>
<evidence type="ECO:0000313" key="3">
    <source>
        <dbReference type="Proteomes" id="UP001348641"/>
    </source>
</evidence>
<dbReference type="EMBL" id="JAUUCC010000011">
    <property type="protein sequence ID" value="MEE2050091.1"/>
    <property type="molecule type" value="Genomic_DNA"/>
</dbReference>
<evidence type="ECO:0000313" key="2">
    <source>
        <dbReference type="EMBL" id="MEE2050091.1"/>
    </source>
</evidence>
<feature type="compositionally biased region" description="Basic residues" evidence="1">
    <location>
        <begin position="1"/>
        <end position="10"/>
    </location>
</feature>
<sequence length="93" mass="10464">MPAVVARRRRPDTACGTPAEPSRGVRHLESVAPDEARELRATLCGDDPHEAGRAVLATVDLYRHWRDDTGTALDHRRTAERLAVRYLHDVIDR</sequence>
<protein>
    <submittedName>
        <fullName evidence="2">Uncharacterized protein</fullName>
    </submittedName>
</protein>